<dbReference type="STRING" id="1454003.AW10_00435"/>
<gene>
    <name evidence="7" type="primary">ybaT</name>
    <name evidence="7" type="ORF">AW10_00435</name>
</gene>
<feature type="transmembrane region" description="Helical" evidence="6">
    <location>
        <begin position="12"/>
        <end position="32"/>
    </location>
</feature>
<proteinExistence type="predicted"/>
<dbReference type="EMBL" id="JEMX01000010">
    <property type="protein sequence ID" value="EXI82649.1"/>
    <property type="molecule type" value="Genomic_DNA"/>
</dbReference>
<feature type="transmembrane region" description="Helical" evidence="6">
    <location>
        <begin position="376"/>
        <end position="394"/>
    </location>
</feature>
<keyword evidence="5 6" id="KW-0472">Membrane</keyword>
<dbReference type="GO" id="GO:0005886">
    <property type="term" value="C:plasma membrane"/>
    <property type="evidence" value="ECO:0007669"/>
    <property type="project" value="UniProtKB-SubCell"/>
</dbReference>
<comment type="subcellular location">
    <subcellularLocation>
        <location evidence="1">Cell membrane</location>
        <topology evidence="1">Multi-pass membrane protein</topology>
    </subcellularLocation>
</comment>
<dbReference type="PANTHER" id="PTHR42770">
    <property type="entry name" value="AMINO ACID TRANSPORTER-RELATED"/>
    <property type="match status" value="1"/>
</dbReference>
<evidence type="ECO:0000256" key="6">
    <source>
        <dbReference type="SAM" id="Phobius"/>
    </source>
</evidence>
<dbReference type="PIRSF" id="PIRSF006060">
    <property type="entry name" value="AA_transporter"/>
    <property type="match status" value="1"/>
</dbReference>
<feature type="transmembrane region" description="Helical" evidence="6">
    <location>
        <begin position="86"/>
        <end position="111"/>
    </location>
</feature>
<keyword evidence="3 6" id="KW-0812">Transmembrane</keyword>
<evidence type="ECO:0000256" key="5">
    <source>
        <dbReference type="ARBA" id="ARBA00023136"/>
    </source>
</evidence>
<dbReference type="InterPro" id="IPR006311">
    <property type="entry name" value="TAT_signal"/>
</dbReference>
<name>A0A011QUT6_9PROT</name>
<dbReference type="InterPro" id="IPR002293">
    <property type="entry name" value="AA/rel_permease1"/>
</dbReference>
<sequence length="438" mass="46121">MSEQNNSRRISLRGAIALGVGSMVGAGIFALMGEAAAKAGSAVWLSFLVAGIIALLTGHSFAQLGVRYPSRGGVVEYLVKAYGPGLFSGGCSILFYIAQLIGMAMISLAFGKFTAKLLGLGDVNLLLWERILGSTLIVGLAALNLIGAKFVSAAQRLVVLANLAVLALFTVGLSMHAEVARLAVDTWPAATPILGSLGLTFFAFTGFAVVSNAAGDMDKPARDLPRAMYSTIAIVLLLYVALALAVTATVDGPELTTSGATLLAVVARHNFGEMGFHALLISAILATVTCLNGGFFGVTSITYTLAENGQLPSRFGQKIGMSYRGLTISALLALLMVNFLTLTTVASLGSATSLLVYSLVNFGAWRLLKGSGWHRIAILLSIVACLLAIAVWAFDTYQTSPGSFAIFLSFLVIAFVAEGLLQRYRGRRILAQEHWERS</sequence>
<feature type="transmembrane region" description="Helical" evidence="6">
    <location>
        <begin position="131"/>
        <end position="150"/>
    </location>
</feature>
<dbReference type="InterPro" id="IPR050367">
    <property type="entry name" value="APC_superfamily"/>
</dbReference>
<dbReference type="Proteomes" id="UP000021816">
    <property type="component" value="Unassembled WGS sequence"/>
</dbReference>
<dbReference type="PROSITE" id="PS51318">
    <property type="entry name" value="TAT"/>
    <property type="match status" value="1"/>
</dbReference>
<dbReference type="PATRIC" id="fig|1454003.3.peg.449"/>
<evidence type="ECO:0000256" key="4">
    <source>
        <dbReference type="ARBA" id="ARBA00022989"/>
    </source>
</evidence>
<organism evidence="7 8">
    <name type="scientific">Candidatus Accumulibacter appositus</name>
    <dbReference type="NCBI Taxonomy" id="1454003"/>
    <lineage>
        <taxon>Bacteria</taxon>
        <taxon>Pseudomonadati</taxon>
        <taxon>Pseudomonadota</taxon>
        <taxon>Betaproteobacteria</taxon>
        <taxon>Candidatus Accumulibacter</taxon>
    </lineage>
</organism>
<keyword evidence="2" id="KW-1003">Cell membrane</keyword>
<evidence type="ECO:0000256" key="3">
    <source>
        <dbReference type="ARBA" id="ARBA00022692"/>
    </source>
</evidence>
<feature type="transmembrane region" description="Helical" evidence="6">
    <location>
        <begin position="44"/>
        <end position="66"/>
    </location>
</feature>
<evidence type="ECO:0000313" key="7">
    <source>
        <dbReference type="EMBL" id="EXI82649.1"/>
    </source>
</evidence>
<evidence type="ECO:0000256" key="2">
    <source>
        <dbReference type="ARBA" id="ARBA00022475"/>
    </source>
</evidence>
<dbReference type="Gene3D" id="1.20.1740.10">
    <property type="entry name" value="Amino acid/polyamine transporter I"/>
    <property type="match status" value="1"/>
</dbReference>
<feature type="transmembrane region" description="Helical" evidence="6">
    <location>
        <begin position="346"/>
        <end position="364"/>
    </location>
</feature>
<dbReference type="PANTHER" id="PTHR42770:SF11">
    <property type="entry name" value="INNER MEMBRANE TRANSPORT PROTEIN YBAT"/>
    <property type="match status" value="1"/>
</dbReference>
<feature type="transmembrane region" description="Helical" evidence="6">
    <location>
        <begin position="157"/>
        <end position="177"/>
    </location>
</feature>
<dbReference type="Pfam" id="PF13520">
    <property type="entry name" value="AA_permease_2"/>
    <property type="match status" value="1"/>
</dbReference>
<feature type="transmembrane region" description="Helical" evidence="6">
    <location>
        <begin position="400"/>
        <end position="421"/>
    </location>
</feature>
<accession>A0A011QUT6</accession>
<feature type="transmembrane region" description="Helical" evidence="6">
    <location>
        <begin position="227"/>
        <end position="248"/>
    </location>
</feature>
<keyword evidence="4 6" id="KW-1133">Transmembrane helix</keyword>
<feature type="transmembrane region" description="Helical" evidence="6">
    <location>
        <begin position="323"/>
        <end position="340"/>
    </location>
</feature>
<protein>
    <submittedName>
        <fullName evidence="7">Inner membrane transport protein YbaT</fullName>
    </submittedName>
</protein>
<reference evidence="7 8" key="1">
    <citation type="submission" date="2014-02" db="EMBL/GenBank/DDBJ databases">
        <title>Expanding our view of genomic diversity in Candidatus Accumulibacter clades.</title>
        <authorList>
            <person name="Skennerton C.T."/>
            <person name="Barr J.J."/>
            <person name="Slater F.R."/>
            <person name="Bond P.L."/>
            <person name="Tyson G.W."/>
        </authorList>
    </citation>
    <scope>NUCLEOTIDE SEQUENCE [LARGE SCALE GENOMIC DNA]</scope>
    <source>
        <strain evidence="8">BA-92</strain>
    </source>
</reference>
<evidence type="ECO:0000313" key="8">
    <source>
        <dbReference type="Proteomes" id="UP000021816"/>
    </source>
</evidence>
<dbReference type="GO" id="GO:0022857">
    <property type="term" value="F:transmembrane transporter activity"/>
    <property type="evidence" value="ECO:0007669"/>
    <property type="project" value="InterPro"/>
</dbReference>
<comment type="caution">
    <text evidence="7">The sequence shown here is derived from an EMBL/GenBank/DDBJ whole genome shotgun (WGS) entry which is preliminary data.</text>
</comment>
<evidence type="ECO:0000256" key="1">
    <source>
        <dbReference type="ARBA" id="ARBA00004651"/>
    </source>
</evidence>
<dbReference type="AlphaFoldDB" id="A0A011QUT6"/>
<feature type="transmembrane region" description="Helical" evidence="6">
    <location>
        <begin position="278"/>
        <end position="303"/>
    </location>
</feature>
<feature type="transmembrane region" description="Helical" evidence="6">
    <location>
        <begin position="189"/>
        <end position="215"/>
    </location>
</feature>